<dbReference type="InterPro" id="IPR007110">
    <property type="entry name" value="Ig-like_dom"/>
</dbReference>
<evidence type="ECO:0000313" key="3">
    <source>
        <dbReference type="Proteomes" id="UP001176940"/>
    </source>
</evidence>
<dbReference type="PANTHER" id="PTHR23267">
    <property type="entry name" value="IMMUNOGLOBULIN LIGHT CHAIN"/>
    <property type="match status" value="1"/>
</dbReference>
<proteinExistence type="predicted"/>
<dbReference type="InterPro" id="IPR013106">
    <property type="entry name" value="Ig_V-set"/>
</dbReference>
<keyword evidence="3" id="KW-1185">Reference proteome</keyword>
<dbReference type="SUPFAM" id="SSF48726">
    <property type="entry name" value="Immunoglobulin"/>
    <property type="match status" value="1"/>
</dbReference>
<dbReference type="InterPro" id="IPR036179">
    <property type="entry name" value="Ig-like_dom_sf"/>
</dbReference>
<dbReference type="SMART" id="SM00406">
    <property type="entry name" value="IGv"/>
    <property type="match status" value="1"/>
</dbReference>
<dbReference type="Proteomes" id="UP001176940">
    <property type="component" value="Unassembled WGS sequence"/>
</dbReference>
<comment type="caution">
    <text evidence="2">The sequence shown here is derived from an EMBL/GenBank/DDBJ whole genome shotgun (WGS) entry which is preliminary data.</text>
</comment>
<protein>
    <recommendedName>
        <fullName evidence="1">Ig-like domain-containing protein</fullName>
    </recommendedName>
</protein>
<organism evidence="2 3">
    <name type="scientific">Ranitomeya imitator</name>
    <name type="common">mimic poison frog</name>
    <dbReference type="NCBI Taxonomy" id="111125"/>
    <lineage>
        <taxon>Eukaryota</taxon>
        <taxon>Metazoa</taxon>
        <taxon>Chordata</taxon>
        <taxon>Craniata</taxon>
        <taxon>Vertebrata</taxon>
        <taxon>Euteleostomi</taxon>
        <taxon>Amphibia</taxon>
        <taxon>Batrachia</taxon>
        <taxon>Anura</taxon>
        <taxon>Neobatrachia</taxon>
        <taxon>Hyloidea</taxon>
        <taxon>Dendrobatidae</taxon>
        <taxon>Dendrobatinae</taxon>
        <taxon>Ranitomeya</taxon>
    </lineage>
</organism>
<dbReference type="EMBL" id="CAUEEQ010039062">
    <property type="protein sequence ID" value="CAJ0954780.1"/>
    <property type="molecule type" value="Genomic_DNA"/>
</dbReference>
<evidence type="ECO:0000259" key="1">
    <source>
        <dbReference type="PROSITE" id="PS50835"/>
    </source>
</evidence>
<sequence>MVHRFTLTQASTDLNGQRHRLIQTSRHRKSHHDILKGFRDTLSENSCKRTFIPLTRSGEIVMTQTPGYISAFPGETVTVSCRSSSSTYYSGISKYEVNWYQIKEGQPKLLLYFATTRQTGIPDRFSGTGSGNDFTLKIKGVTEDDAADYYCQNDYGHPLTQ</sequence>
<dbReference type="InterPro" id="IPR050150">
    <property type="entry name" value="IgV_Light_Chain"/>
</dbReference>
<name>A0ABN9LZ97_9NEOB</name>
<dbReference type="Pfam" id="PF07686">
    <property type="entry name" value="V-set"/>
    <property type="match status" value="1"/>
</dbReference>
<evidence type="ECO:0000313" key="2">
    <source>
        <dbReference type="EMBL" id="CAJ0954780.1"/>
    </source>
</evidence>
<dbReference type="PROSITE" id="PS50835">
    <property type="entry name" value="IG_LIKE"/>
    <property type="match status" value="1"/>
</dbReference>
<dbReference type="InterPro" id="IPR013783">
    <property type="entry name" value="Ig-like_fold"/>
</dbReference>
<dbReference type="SMART" id="SM00409">
    <property type="entry name" value="IG"/>
    <property type="match status" value="1"/>
</dbReference>
<feature type="domain" description="Ig-like" evidence="1">
    <location>
        <begin position="53"/>
        <end position="161"/>
    </location>
</feature>
<dbReference type="Gene3D" id="2.60.40.10">
    <property type="entry name" value="Immunoglobulins"/>
    <property type="match status" value="1"/>
</dbReference>
<gene>
    <name evidence="2" type="ORF">RIMI_LOCUS14865167</name>
</gene>
<reference evidence="2" key="1">
    <citation type="submission" date="2023-07" db="EMBL/GenBank/DDBJ databases">
        <authorList>
            <person name="Stuckert A."/>
        </authorList>
    </citation>
    <scope>NUCLEOTIDE SEQUENCE</scope>
</reference>
<accession>A0ABN9LZ97</accession>
<dbReference type="InterPro" id="IPR003599">
    <property type="entry name" value="Ig_sub"/>
</dbReference>